<comment type="caution">
    <text evidence="2">The sequence shown here is derived from an EMBL/GenBank/DDBJ whole genome shotgun (WGS) entry which is preliminary data.</text>
</comment>
<keyword evidence="1" id="KW-0812">Transmembrane</keyword>
<proteinExistence type="predicted"/>
<feature type="transmembrane region" description="Helical" evidence="1">
    <location>
        <begin position="7"/>
        <end position="29"/>
    </location>
</feature>
<dbReference type="PANTHER" id="PTHR13132">
    <property type="entry name" value="ALPHA- 1,6 -FUCOSYLTRANSFERASE"/>
    <property type="match status" value="1"/>
</dbReference>
<dbReference type="GO" id="GO:0046921">
    <property type="term" value="F:alpha-(1-&gt;6)-fucosyltransferase activity"/>
    <property type="evidence" value="ECO:0007669"/>
    <property type="project" value="TreeGrafter"/>
</dbReference>
<reference evidence="2" key="1">
    <citation type="journal article" date="2021" name="Proc. Natl. Acad. Sci. U.S.A.">
        <title>Three genomes in the algal genus Volvox reveal the fate of a haploid sex-determining region after a transition to homothallism.</title>
        <authorList>
            <person name="Yamamoto K."/>
            <person name="Hamaji T."/>
            <person name="Kawai-Toyooka H."/>
            <person name="Matsuzaki R."/>
            <person name="Takahashi F."/>
            <person name="Nishimura Y."/>
            <person name="Kawachi M."/>
            <person name="Noguchi H."/>
            <person name="Minakuchi Y."/>
            <person name="Umen J.G."/>
            <person name="Toyoda A."/>
            <person name="Nozaki H."/>
        </authorList>
    </citation>
    <scope>NUCLEOTIDE SEQUENCE</scope>
    <source>
        <strain evidence="2">NIES-3780</strain>
    </source>
</reference>
<keyword evidence="1" id="KW-0472">Membrane</keyword>
<accession>A0A8J4B8F9</accession>
<name>A0A8J4B8F9_9CHLO</name>
<keyword evidence="1" id="KW-1133">Transmembrane helix</keyword>
<dbReference type="EMBL" id="BNCO01000024">
    <property type="protein sequence ID" value="GIL56309.1"/>
    <property type="molecule type" value="Genomic_DNA"/>
</dbReference>
<organism evidence="2 3">
    <name type="scientific">Volvox africanus</name>
    <dbReference type="NCBI Taxonomy" id="51714"/>
    <lineage>
        <taxon>Eukaryota</taxon>
        <taxon>Viridiplantae</taxon>
        <taxon>Chlorophyta</taxon>
        <taxon>core chlorophytes</taxon>
        <taxon>Chlorophyceae</taxon>
        <taxon>CS clade</taxon>
        <taxon>Chlamydomonadales</taxon>
        <taxon>Volvocaceae</taxon>
        <taxon>Volvox</taxon>
    </lineage>
</organism>
<evidence type="ECO:0000313" key="2">
    <source>
        <dbReference type="EMBL" id="GIL56309.1"/>
    </source>
</evidence>
<evidence type="ECO:0000313" key="3">
    <source>
        <dbReference type="Proteomes" id="UP000747399"/>
    </source>
</evidence>
<dbReference type="PANTHER" id="PTHR13132:SF29">
    <property type="entry name" value="ALPHA-(1,6)-FUCOSYLTRANSFERASE"/>
    <property type="match status" value="1"/>
</dbReference>
<dbReference type="Gene3D" id="3.40.50.11350">
    <property type="match status" value="1"/>
</dbReference>
<sequence length="443" mass="50119">MRRQNSMLYRLLQAVGLAALTTCIIAIYFRQQKLSAIHLQLKKETVHAKGIKADNSGRAASNVVPALAEPWGSHHTYVRPGPYDPCPKQFIEGTWTSQRSMGNATLPFTLEAQREIHENQHPPDCSKAKYLIYQVGSNGIGAVFHVTGVALHVALDLGRVFVEEPTTFLTRSPQCEGKPTLDSCYFLPFGGCKPTEEQMRNAVTLRSSDIVAGSGALDAPVVVAMHDVLVRIRADAPKRFLSRLKTTPLDPAKYYYWWRAQSVTYMLRLRPEILQDLEQRRKRFLSGPSPAPGCISVHVRHGDKGVEATVFDDRVYDETAAKVRALDPSYFMDQLFVSTEDPETIDYFVNKTKWRTGYTSGVPRKPDRNKANLAYMHDIGYYEEMLNSLLNLDLAMECWAFVGSIYSNWVRLIDELRATIRCKANAVFADVHYQNPHEMDVNW</sequence>
<dbReference type="Proteomes" id="UP000747399">
    <property type="component" value="Unassembled WGS sequence"/>
</dbReference>
<dbReference type="GO" id="GO:0006487">
    <property type="term" value="P:protein N-linked glycosylation"/>
    <property type="evidence" value="ECO:0007669"/>
    <property type="project" value="TreeGrafter"/>
</dbReference>
<evidence type="ECO:0000256" key="1">
    <source>
        <dbReference type="SAM" id="Phobius"/>
    </source>
</evidence>
<evidence type="ECO:0008006" key="4">
    <source>
        <dbReference type="Google" id="ProtNLM"/>
    </source>
</evidence>
<gene>
    <name evidence="2" type="ORF">Vafri_11689</name>
</gene>
<keyword evidence="3" id="KW-1185">Reference proteome</keyword>
<protein>
    <recommendedName>
        <fullName evidence="4">Fucosyltransferase</fullName>
    </recommendedName>
</protein>
<dbReference type="AlphaFoldDB" id="A0A8J4B8F9"/>